<accession>A0ABM8AXI6</accession>
<feature type="region of interest" description="Disordered" evidence="1">
    <location>
        <begin position="264"/>
        <end position="284"/>
    </location>
</feature>
<dbReference type="EMBL" id="AP026709">
    <property type="protein sequence ID" value="BDQ36156.1"/>
    <property type="molecule type" value="Genomic_DNA"/>
</dbReference>
<reference evidence="2 3" key="1">
    <citation type="submission" date="2022-08" db="EMBL/GenBank/DDBJ databases">
        <title>Genome Sequence of the sulphate-reducing bacterium, Pseudodesulfovibrio sp. SYK.</title>
        <authorList>
            <person name="Kondo R."/>
            <person name="Kataoka T."/>
        </authorList>
    </citation>
    <scope>NUCLEOTIDE SEQUENCE [LARGE SCALE GENOMIC DNA]</scope>
    <source>
        <strain evidence="2 3">SYK</strain>
    </source>
</reference>
<organism evidence="2 3">
    <name type="scientific">Pseudodesulfovibrio nedwellii</name>
    <dbReference type="NCBI Taxonomy" id="2973072"/>
    <lineage>
        <taxon>Bacteria</taxon>
        <taxon>Pseudomonadati</taxon>
        <taxon>Thermodesulfobacteriota</taxon>
        <taxon>Desulfovibrionia</taxon>
        <taxon>Desulfovibrionales</taxon>
        <taxon>Desulfovibrionaceae</taxon>
    </lineage>
</organism>
<evidence type="ECO:0000313" key="3">
    <source>
        <dbReference type="Proteomes" id="UP001317742"/>
    </source>
</evidence>
<sequence length="284" mass="32822">MSKFGFELMDERTFRIGGKKYDIPNAEIELSTIFKPEEQSYNQVFPQHDTEPLCAYKALDLYCLKLNWQLSKIKRIFTENADNLYKMQRDLQAPEAAKLLSKDVQEYCRLVAEARQMAADKNSFVDMVKYRATLLPEPSSKEEMMVRTIAQQTIRQELAARYKRLGQNDMERTSSALRSITKTGDLVQDLNLLEAVRKNTLFEPSEGIFKMAEKKLVEAYYPWISDLEEIAKVVEKWTANRMTFQAMPALKDALPFGLTPESIKEMTEPKSEPENLTEMMKKAA</sequence>
<keyword evidence="3" id="KW-1185">Reference proteome</keyword>
<proteinExistence type="predicted"/>
<gene>
    <name evidence="2" type="ORF">SYK_05160</name>
</gene>
<evidence type="ECO:0000256" key="1">
    <source>
        <dbReference type="SAM" id="MobiDB-lite"/>
    </source>
</evidence>
<dbReference type="Proteomes" id="UP001317742">
    <property type="component" value="Chromosome"/>
</dbReference>
<name>A0ABM8AXI6_9BACT</name>
<protein>
    <submittedName>
        <fullName evidence="2">Uncharacterized protein</fullName>
    </submittedName>
</protein>
<dbReference type="RefSeq" id="WP_281762077.1">
    <property type="nucleotide sequence ID" value="NZ_AP026709.1"/>
</dbReference>
<evidence type="ECO:0000313" key="2">
    <source>
        <dbReference type="EMBL" id="BDQ36156.1"/>
    </source>
</evidence>